<reference evidence="1 2" key="1">
    <citation type="submission" date="2019-06" db="EMBL/GenBank/DDBJ databases">
        <title>Genome of new Rhodobacteraceae sp. SM1903.</title>
        <authorList>
            <person name="Ren X."/>
        </authorList>
    </citation>
    <scope>NUCLEOTIDE SEQUENCE [LARGE SCALE GENOMIC DNA]</scope>
    <source>
        <strain evidence="1 2">SM1903</strain>
    </source>
</reference>
<comment type="caution">
    <text evidence="1">The sequence shown here is derived from an EMBL/GenBank/DDBJ whole genome shotgun (WGS) entry which is preliminary data.</text>
</comment>
<dbReference type="Proteomes" id="UP000314011">
    <property type="component" value="Unassembled WGS sequence"/>
</dbReference>
<evidence type="ECO:0000313" key="2">
    <source>
        <dbReference type="Proteomes" id="UP000314011"/>
    </source>
</evidence>
<sequence>MTSGLEFSLTSEVLDEGAPEERASFGILSIKANGQTLTEGFDHYLNGFRVGPLVSAYYLAEWLAWNWWRLRWESCSHAPDWNLVHQMNTIGEGYVWPNIQIWSDGHRSVLISRPSVRPDAKPFRYVGASPVVIPSTTFEHAVDEFMPRIIGRLRERKVEFTNLDRLWKDVLEERNNPDLAERRRLEALMGRDPDSIDDQAIESLIASRERLGSAAVDEVAAGFSTSGRRMMSNVEDFEGAAATVGFNAKLSDALRMRELPNPAEVPAWKRGRIAADLVRQQERLEDRALTDKKLAELMGASPSLLSNEPSVQVPLSFALTERNGTKSSIVLNQRPRVSRRFALARLIGDQLMNPPGSLHPAISSSTYRQKAQRSFAAELLAPFSVIDELMAGDYSEEKQQDIADLFDVSPMVINTLLRTHDKIDRDDLEGLGYLATP</sequence>
<proteinExistence type="predicted"/>
<accession>A0A5C5G7R6</accession>
<evidence type="ECO:0000313" key="1">
    <source>
        <dbReference type="EMBL" id="TNY30803.1"/>
    </source>
</evidence>
<gene>
    <name evidence="1" type="ORF">FHY64_16945</name>
</gene>
<organism evidence="1 2">
    <name type="scientific">Pelagovum pacificum</name>
    <dbReference type="NCBI Taxonomy" id="2588711"/>
    <lineage>
        <taxon>Bacteria</taxon>
        <taxon>Pseudomonadati</taxon>
        <taxon>Pseudomonadota</taxon>
        <taxon>Alphaproteobacteria</taxon>
        <taxon>Rhodobacterales</taxon>
        <taxon>Paracoccaceae</taxon>
        <taxon>Pelagovum</taxon>
    </lineage>
</organism>
<dbReference type="EMBL" id="VFFF01000003">
    <property type="protein sequence ID" value="TNY30803.1"/>
    <property type="molecule type" value="Genomic_DNA"/>
</dbReference>
<protein>
    <submittedName>
        <fullName evidence="1">Uncharacterized protein</fullName>
    </submittedName>
</protein>
<dbReference type="AlphaFoldDB" id="A0A5C5G7R6"/>
<keyword evidence="2" id="KW-1185">Reference proteome</keyword>
<name>A0A5C5G7R6_9RHOB</name>